<dbReference type="PANTHER" id="PTHR39337:SF1">
    <property type="entry name" value="BLR5642 PROTEIN"/>
    <property type="match status" value="1"/>
</dbReference>
<dbReference type="RefSeq" id="WP_138365703.1">
    <property type="nucleotide sequence ID" value="NZ_VCEJ01000004.1"/>
</dbReference>
<evidence type="ECO:0000313" key="2">
    <source>
        <dbReference type="Proteomes" id="UP000306402"/>
    </source>
</evidence>
<dbReference type="AlphaFoldDB" id="A0A5R9KVN0"/>
<proteinExistence type="predicted"/>
<gene>
    <name evidence="1" type="ORF">FEN17_12545</name>
</gene>
<sequence>MFYRRKIILALLQAFEGNLPKISLQKLLFLFTERQSKRDYDFVPYKYGCYSFSANADLVAMVGHGQLSEDQASYTKTGTENYIKLLNERDKKILVDVKNSYSNLSTNSLIRLTYVNYQYYSINSVKAKEILTDEEYQDVLKAKPVNDKTILYTIGYEGISLEEYLNRLIKNDVKVLVDVRNNSLSMKFGFSKKQLKTFCENLGIDYLHIPEVGIKSDQRQELNTQKDYDYLFEIYKEQNLKKTVSQQGQILNLLKEKKRIALTCFEANICQCHRKHLAEAIINLPEWNFELKHI</sequence>
<name>A0A5R9KVN0_9BACT</name>
<dbReference type="Pfam" id="PF04343">
    <property type="entry name" value="DUF488"/>
    <property type="match status" value="1"/>
</dbReference>
<protein>
    <submittedName>
        <fullName evidence="1">DUF488 domain-containing protein</fullName>
    </submittedName>
</protein>
<reference evidence="1 2" key="1">
    <citation type="submission" date="2019-05" db="EMBL/GenBank/DDBJ databases">
        <authorList>
            <person name="Qu J.-H."/>
        </authorList>
    </citation>
    <scope>NUCLEOTIDE SEQUENCE [LARGE SCALE GENOMIC DNA]</scope>
    <source>
        <strain evidence="1 2">T17</strain>
    </source>
</reference>
<comment type="caution">
    <text evidence="1">The sequence shown here is derived from an EMBL/GenBank/DDBJ whole genome shotgun (WGS) entry which is preliminary data.</text>
</comment>
<dbReference type="InterPro" id="IPR007438">
    <property type="entry name" value="DUF488"/>
</dbReference>
<evidence type="ECO:0000313" key="1">
    <source>
        <dbReference type="EMBL" id="TLV00323.1"/>
    </source>
</evidence>
<dbReference type="EMBL" id="VCEJ01000004">
    <property type="protein sequence ID" value="TLV00323.1"/>
    <property type="molecule type" value="Genomic_DNA"/>
</dbReference>
<dbReference type="PANTHER" id="PTHR39337">
    <property type="entry name" value="BLR5642 PROTEIN"/>
    <property type="match status" value="1"/>
</dbReference>
<keyword evidence="2" id="KW-1185">Reference proteome</keyword>
<dbReference type="Proteomes" id="UP000306402">
    <property type="component" value="Unassembled WGS sequence"/>
</dbReference>
<accession>A0A5R9KVN0</accession>
<organism evidence="1 2">
    <name type="scientific">Dyadobacter luticola</name>
    <dbReference type="NCBI Taxonomy" id="1979387"/>
    <lineage>
        <taxon>Bacteria</taxon>
        <taxon>Pseudomonadati</taxon>
        <taxon>Bacteroidota</taxon>
        <taxon>Cytophagia</taxon>
        <taxon>Cytophagales</taxon>
        <taxon>Spirosomataceae</taxon>
        <taxon>Dyadobacter</taxon>
    </lineage>
</organism>
<dbReference type="OrthoDB" id="9810084at2"/>